<dbReference type="GO" id="GO:0046872">
    <property type="term" value="F:metal ion binding"/>
    <property type="evidence" value="ECO:0007669"/>
    <property type="project" value="UniProtKB-KW"/>
</dbReference>
<feature type="domain" description="Metallo-beta-lactamase" evidence="5">
    <location>
        <begin position="54"/>
        <end position="268"/>
    </location>
</feature>
<sequence length="293" mass="33091">MGAATITRVEEQVGPNDSVAGHFLPDLDRARFEPHFDWLVPTHYDPVHDRLITSNHSWLIRTDDLTILLDTCAGNHKERPWLPRFHQLNVPFLERLEAAGAKPQDIDIVLCTHLHADHVGWNTRLENGRWVPTFPNARYLFSRIENEAWDPEVGNRRQENPGRACMYDDSVLPVIQAGQAQLLEGLHEITGALRVEPTPGHTPGHVVLKLLEEGGGAVFCGDTIHHPIQVCEPDWSTRFCGDPVLARVSRRKVLEHCAEQRSLLFPTHFAAPHVAAVDRAGEGRYRPRFVHCC</sequence>
<dbReference type="CDD" id="cd16277">
    <property type="entry name" value="metallo-hydrolase-like_MBL-fold"/>
    <property type="match status" value="1"/>
</dbReference>
<evidence type="ECO:0000313" key="7">
    <source>
        <dbReference type="Proteomes" id="UP000298180"/>
    </source>
</evidence>
<keyword evidence="4" id="KW-0862">Zinc</keyword>
<dbReference type="AlphaFoldDB" id="A0A4Z0BXX1"/>
<dbReference type="EMBL" id="SMLM01000002">
    <property type="protein sequence ID" value="TFZ03138.1"/>
    <property type="molecule type" value="Genomic_DNA"/>
</dbReference>
<gene>
    <name evidence="6" type="ORF">EZ313_15145</name>
</gene>
<evidence type="ECO:0000256" key="3">
    <source>
        <dbReference type="ARBA" id="ARBA00022801"/>
    </source>
</evidence>
<keyword evidence="7" id="KW-1185">Reference proteome</keyword>
<organism evidence="6 7">
    <name type="scientific">Ramlibacter henchirensis</name>
    <dbReference type="NCBI Taxonomy" id="204072"/>
    <lineage>
        <taxon>Bacteria</taxon>
        <taxon>Pseudomonadati</taxon>
        <taxon>Pseudomonadota</taxon>
        <taxon>Betaproteobacteria</taxon>
        <taxon>Burkholderiales</taxon>
        <taxon>Comamonadaceae</taxon>
        <taxon>Ramlibacter</taxon>
    </lineage>
</organism>
<dbReference type="PANTHER" id="PTHR42978">
    <property type="entry name" value="QUORUM-QUENCHING LACTONASE YTNP-RELATED-RELATED"/>
    <property type="match status" value="1"/>
</dbReference>
<comment type="caution">
    <text evidence="6">The sequence shown here is derived from an EMBL/GenBank/DDBJ whole genome shotgun (WGS) entry which is preliminary data.</text>
</comment>
<evidence type="ECO:0000256" key="4">
    <source>
        <dbReference type="ARBA" id="ARBA00022833"/>
    </source>
</evidence>
<proteinExistence type="inferred from homology"/>
<dbReference type="Pfam" id="PF00753">
    <property type="entry name" value="Lactamase_B"/>
    <property type="match status" value="1"/>
</dbReference>
<dbReference type="Gene3D" id="3.60.15.10">
    <property type="entry name" value="Ribonuclease Z/Hydroxyacylglutathione hydrolase-like"/>
    <property type="match status" value="1"/>
</dbReference>
<dbReference type="GO" id="GO:0016787">
    <property type="term" value="F:hydrolase activity"/>
    <property type="evidence" value="ECO:0007669"/>
    <property type="project" value="UniProtKB-KW"/>
</dbReference>
<protein>
    <submittedName>
        <fullName evidence="6">MBL fold metallo-hydrolase</fullName>
    </submittedName>
</protein>
<dbReference type="SMART" id="SM00849">
    <property type="entry name" value="Lactamase_B"/>
    <property type="match status" value="1"/>
</dbReference>
<dbReference type="InterPro" id="IPR001279">
    <property type="entry name" value="Metallo-B-lactamas"/>
</dbReference>
<comment type="similarity">
    <text evidence="1">Belongs to the metallo-beta-lactamase superfamily.</text>
</comment>
<keyword evidence="2" id="KW-0479">Metal-binding</keyword>
<dbReference type="InterPro" id="IPR036866">
    <property type="entry name" value="RibonucZ/Hydroxyglut_hydro"/>
</dbReference>
<reference evidence="6 7" key="1">
    <citation type="submission" date="2019-03" db="EMBL/GenBank/DDBJ databases">
        <title>Ramlibacter henchirensis DSM 14656, whole genome shotgun sequence.</title>
        <authorList>
            <person name="Zhang X."/>
            <person name="Feng G."/>
            <person name="Zhu H."/>
        </authorList>
    </citation>
    <scope>NUCLEOTIDE SEQUENCE [LARGE SCALE GENOMIC DNA]</scope>
    <source>
        <strain evidence="6 7">DSM 14656</strain>
    </source>
</reference>
<dbReference type="OrthoDB" id="5443440at2"/>
<evidence type="ECO:0000313" key="6">
    <source>
        <dbReference type="EMBL" id="TFZ03138.1"/>
    </source>
</evidence>
<name>A0A4Z0BXX1_9BURK</name>
<dbReference type="Proteomes" id="UP000298180">
    <property type="component" value="Unassembled WGS sequence"/>
</dbReference>
<dbReference type="InterPro" id="IPR051013">
    <property type="entry name" value="MBL_superfamily_lactonases"/>
</dbReference>
<dbReference type="PANTHER" id="PTHR42978:SF6">
    <property type="entry name" value="QUORUM-QUENCHING LACTONASE YTNP-RELATED"/>
    <property type="match status" value="1"/>
</dbReference>
<evidence type="ECO:0000256" key="1">
    <source>
        <dbReference type="ARBA" id="ARBA00007749"/>
    </source>
</evidence>
<evidence type="ECO:0000259" key="5">
    <source>
        <dbReference type="SMART" id="SM00849"/>
    </source>
</evidence>
<evidence type="ECO:0000256" key="2">
    <source>
        <dbReference type="ARBA" id="ARBA00022723"/>
    </source>
</evidence>
<accession>A0A4Z0BXX1</accession>
<keyword evidence="3 6" id="KW-0378">Hydrolase</keyword>
<dbReference type="SUPFAM" id="SSF56281">
    <property type="entry name" value="Metallo-hydrolase/oxidoreductase"/>
    <property type="match status" value="1"/>
</dbReference>